<accession>A0A6J5ZH00</accession>
<evidence type="ECO:0000313" key="1">
    <source>
        <dbReference type="EMBL" id="CAB4340512.1"/>
    </source>
</evidence>
<name>A0A6J5ZH00_9ZZZZ</name>
<sequence length="203" mass="21512">MPEVEHKSGRFSSRAFRLTLAAAVISLIGTTFAINININGDNKLEFGQGIYQISSCDQFVQVALKSSSAFADGYSRVGSVQISGLDVGRCANTSIRLRLYDAVNASPMDLYNNIAYTSRGVSYPCCTETGTAVIMVIAANATQSTAAQSVSLISPSGKSIGAGDRHISIRYEATTGLFSVTFTSPLAIMRDVDKTTLESASNV</sequence>
<dbReference type="AlphaFoldDB" id="A0A6J5ZH00"/>
<dbReference type="EMBL" id="CAESAF010000107">
    <property type="protein sequence ID" value="CAB4340512.1"/>
    <property type="molecule type" value="Genomic_DNA"/>
</dbReference>
<proteinExistence type="predicted"/>
<protein>
    <submittedName>
        <fullName evidence="1">Unannotated protein</fullName>
    </submittedName>
</protein>
<gene>
    <name evidence="1" type="ORF">UFOPK3574_00883</name>
</gene>
<reference evidence="1" key="1">
    <citation type="submission" date="2020-05" db="EMBL/GenBank/DDBJ databases">
        <authorList>
            <person name="Chiriac C."/>
            <person name="Salcher M."/>
            <person name="Ghai R."/>
            <person name="Kavagutti S V."/>
        </authorList>
    </citation>
    <scope>NUCLEOTIDE SEQUENCE</scope>
</reference>
<organism evidence="1">
    <name type="scientific">freshwater metagenome</name>
    <dbReference type="NCBI Taxonomy" id="449393"/>
    <lineage>
        <taxon>unclassified sequences</taxon>
        <taxon>metagenomes</taxon>
        <taxon>ecological metagenomes</taxon>
    </lineage>
</organism>